<dbReference type="RefSeq" id="WP_075973791.1">
    <property type="nucleotide sequence ID" value="NZ_MKQR01000007.1"/>
</dbReference>
<dbReference type="AlphaFoldDB" id="A0A1Q9LQV0"/>
<dbReference type="SUPFAM" id="SSF88659">
    <property type="entry name" value="Sigma3 and sigma4 domains of RNA polymerase sigma factors"/>
    <property type="match status" value="1"/>
</dbReference>
<feature type="compositionally biased region" description="Pro residues" evidence="6">
    <location>
        <begin position="377"/>
        <end position="397"/>
    </location>
</feature>
<keyword evidence="5" id="KW-0804">Transcription</keyword>
<dbReference type="InterPro" id="IPR027383">
    <property type="entry name" value="Znf_put"/>
</dbReference>
<dbReference type="InterPro" id="IPR007627">
    <property type="entry name" value="RNA_pol_sigma70_r2"/>
</dbReference>
<dbReference type="Gene3D" id="1.10.10.1320">
    <property type="entry name" value="Anti-sigma factor, zinc-finger domain"/>
    <property type="match status" value="1"/>
</dbReference>
<dbReference type="InterPro" id="IPR013324">
    <property type="entry name" value="RNA_pol_sigma_r3/r4-like"/>
</dbReference>
<evidence type="ECO:0000259" key="8">
    <source>
        <dbReference type="Pfam" id="PF13490"/>
    </source>
</evidence>
<dbReference type="InterPro" id="IPR014284">
    <property type="entry name" value="RNA_pol_sigma-70_dom"/>
</dbReference>
<keyword evidence="2" id="KW-0805">Transcription regulation</keyword>
<proteinExistence type="inferred from homology"/>
<dbReference type="EMBL" id="MKQR01000007">
    <property type="protein sequence ID" value="OLR94409.1"/>
    <property type="molecule type" value="Genomic_DNA"/>
</dbReference>
<name>A0A1Q9LQV0_9PSEU</name>
<dbReference type="NCBIfam" id="TIGR02937">
    <property type="entry name" value="sigma70-ECF"/>
    <property type="match status" value="1"/>
</dbReference>
<dbReference type="GO" id="GO:0003677">
    <property type="term" value="F:DNA binding"/>
    <property type="evidence" value="ECO:0007669"/>
    <property type="project" value="UniProtKB-KW"/>
</dbReference>
<accession>A0A1Q9LQV0</accession>
<keyword evidence="10" id="KW-1185">Reference proteome</keyword>
<dbReference type="Pfam" id="PF04542">
    <property type="entry name" value="Sigma70_r2"/>
    <property type="match status" value="1"/>
</dbReference>
<dbReference type="STRING" id="1193682.BJP25_11655"/>
<feature type="domain" description="RNA polymerase sigma-70 region 2" evidence="7">
    <location>
        <begin position="27"/>
        <end position="95"/>
    </location>
</feature>
<dbReference type="OrthoDB" id="4990598at2"/>
<dbReference type="InterPro" id="IPR036388">
    <property type="entry name" value="WH-like_DNA-bd_sf"/>
</dbReference>
<dbReference type="SUPFAM" id="SSF88946">
    <property type="entry name" value="Sigma2 domain of RNA polymerase sigma factors"/>
    <property type="match status" value="1"/>
</dbReference>
<dbReference type="Gene3D" id="1.10.1740.10">
    <property type="match status" value="1"/>
</dbReference>
<dbReference type="Proteomes" id="UP000186040">
    <property type="component" value="Unassembled WGS sequence"/>
</dbReference>
<reference evidence="9 10" key="1">
    <citation type="submission" date="2016-10" db="EMBL/GenBank/DDBJ databases">
        <title>The Draft Genome Sequence of Actinokineospora bangkokensis 44EHWT reveals the biosynthetic pathway of antifungal compounds Thailandins with unusual extender unit butylmalonyl-CoA.</title>
        <authorList>
            <person name="Greule A."/>
            <person name="Intra B."/>
            <person name="Flemming S."/>
            <person name="Rommel M.G."/>
            <person name="Panbangred W."/>
            <person name="Bechthold A."/>
        </authorList>
    </citation>
    <scope>NUCLEOTIDE SEQUENCE [LARGE SCALE GENOMIC DNA]</scope>
    <source>
        <strain evidence="9 10">44EHW</strain>
    </source>
</reference>
<dbReference type="GO" id="GO:0016987">
    <property type="term" value="F:sigma factor activity"/>
    <property type="evidence" value="ECO:0007669"/>
    <property type="project" value="UniProtKB-KW"/>
</dbReference>
<dbReference type="InterPro" id="IPR039425">
    <property type="entry name" value="RNA_pol_sigma-70-like"/>
</dbReference>
<evidence type="ECO:0000313" key="9">
    <source>
        <dbReference type="EMBL" id="OLR94409.1"/>
    </source>
</evidence>
<dbReference type="GO" id="GO:0006352">
    <property type="term" value="P:DNA-templated transcription initiation"/>
    <property type="evidence" value="ECO:0007669"/>
    <property type="project" value="InterPro"/>
</dbReference>
<protein>
    <recommendedName>
        <fullName evidence="11">RNA polymerase subunit sigma</fullName>
    </recommendedName>
</protein>
<evidence type="ECO:0000256" key="2">
    <source>
        <dbReference type="ARBA" id="ARBA00023015"/>
    </source>
</evidence>
<sequence length="629" mass="64291">MDETDEPSDPDLISSVREGDTEAFSVLYERHVEAATKLARHLERSAAAAEDLVSEAFSKVFDALKHGRGPDLAFRPYLLTAVRNTAYTRSRKERRVNLVDDVTQAAGVRVEALSVPFTDPAIAGLERALTAKAFASLPERWQAVLWHLHVEGQAPRDVAPLLGLTPNGVSALAYRAREGMRQAYLQAHLAEAADPACRATAERLGAWVRGGLKARERAQVECHLDGCGRCRSLVAHLHEVNSGLGALIAPLVLGPAAVAYLAATPGAGWGVAATAAAGTSGSAGTGSSSVRQAAIAGVSGLMLVAAVVAAAAVTPAGAQVPATGQGVAAGTPEQQAPAGGRPAQTTPEAQDPAAAPPGGTGPAEPPPAPGASAPTGPGSPPPSPSRPPGAAQPPGSSPAPGTSPAKLEIGVDGTEHELEPGQAVDLPVRVRNTGGAPSEPISLVLRLPQGVHATQARAASSCSGDTEVVCTGGPLAPGESHDFVVRLMAEEGAPGGVISGSVGGAEIRIVVTVREQAGSDGVSLAVFARPGVGDGPVLDTVVRNTGSRPGRVSVVFDRPVQRVGSAGFECAGAVCTSDEPLQPWAVARLAVRLARPAPEDRVVLVEARIGSAVDREEQQLWWPRDRPRA</sequence>
<evidence type="ECO:0000256" key="6">
    <source>
        <dbReference type="SAM" id="MobiDB-lite"/>
    </source>
</evidence>
<evidence type="ECO:0000256" key="1">
    <source>
        <dbReference type="ARBA" id="ARBA00010641"/>
    </source>
</evidence>
<evidence type="ECO:0000256" key="3">
    <source>
        <dbReference type="ARBA" id="ARBA00023082"/>
    </source>
</evidence>
<keyword evidence="3" id="KW-0731">Sigma factor</keyword>
<dbReference type="Gene3D" id="1.10.10.10">
    <property type="entry name" value="Winged helix-like DNA-binding domain superfamily/Winged helix DNA-binding domain"/>
    <property type="match status" value="1"/>
</dbReference>
<feature type="compositionally biased region" description="Low complexity" evidence="6">
    <location>
        <begin position="342"/>
        <end position="357"/>
    </location>
</feature>
<evidence type="ECO:0000256" key="5">
    <source>
        <dbReference type="ARBA" id="ARBA00023163"/>
    </source>
</evidence>
<dbReference type="Pfam" id="PF13490">
    <property type="entry name" value="zf-HC2"/>
    <property type="match status" value="1"/>
</dbReference>
<comment type="caution">
    <text evidence="9">The sequence shown here is derived from an EMBL/GenBank/DDBJ whole genome shotgun (WGS) entry which is preliminary data.</text>
</comment>
<gene>
    <name evidence="9" type="ORF">BJP25_11655</name>
</gene>
<feature type="domain" description="Putative zinc-finger" evidence="8">
    <location>
        <begin position="197"/>
        <end position="231"/>
    </location>
</feature>
<feature type="region of interest" description="Disordered" evidence="6">
    <location>
        <begin position="321"/>
        <end position="407"/>
    </location>
</feature>
<evidence type="ECO:0000259" key="7">
    <source>
        <dbReference type="Pfam" id="PF04542"/>
    </source>
</evidence>
<dbReference type="PANTHER" id="PTHR43133">
    <property type="entry name" value="RNA POLYMERASE ECF-TYPE SIGMA FACTO"/>
    <property type="match status" value="1"/>
</dbReference>
<comment type="similarity">
    <text evidence="1">Belongs to the sigma-70 factor family. ECF subfamily.</text>
</comment>
<dbReference type="InterPro" id="IPR013325">
    <property type="entry name" value="RNA_pol_sigma_r2"/>
</dbReference>
<evidence type="ECO:0008006" key="11">
    <source>
        <dbReference type="Google" id="ProtNLM"/>
    </source>
</evidence>
<dbReference type="PANTHER" id="PTHR43133:SF8">
    <property type="entry name" value="RNA POLYMERASE SIGMA FACTOR HI_1459-RELATED"/>
    <property type="match status" value="1"/>
</dbReference>
<organism evidence="9 10">
    <name type="scientific">Actinokineospora bangkokensis</name>
    <dbReference type="NCBI Taxonomy" id="1193682"/>
    <lineage>
        <taxon>Bacteria</taxon>
        <taxon>Bacillati</taxon>
        <taxon>Actinomycetota</taxon>
        <taxon>Actinomycetes</taxon>
        <taxon>Pseudonocardiales</taxon>
        <taxon>Pseudonocardiaceae</taxon>
        <taxon>Actinokineospora</taxon>
    </lineage>
</organism>
<keyword evidence="4" id="KW-0238">DNA-binding</keyword>
<evidence type="ECO:0000313" key="10">
    <source>
        <dbReference type="Proteomes" id="UP000186040"/>
    </source>
</evidence>
<evidence type="ECO:0000256" key="4">
    <source>
        <dbReference type="ARBA" id="ARBA00023125"/>
    </source>
</evidence>
<dbReference type="InterPro" id="IPR041916">
    <property type="entry name" value="Anti_sigma_zinc_sf"/>
</dbReference>